<evidence type="ECO:0000256" key="1">
    <source>
        <dbReference type="SAM" id="Phobius"/>
    </source>
</evidence>
<comment type="caution">
    <text evidence="2">The sequence shown here is derived from an EMBL/GenBank/DDBJ whole genome shotgun (WGS) entry which is preliminary data.</text>
</comment>
<evidence type="ECO:0000313" key="2">
    <source>
        <dbReference type="EMBL" id="GIY27251.1"/>
    </source>
</evidence>
<sequence length="182" mass="20158">MDSDSEDDRNLTINNLIRTMAEFGSKFPPKLDARFSTGNGPPQDHFEVPSPGAAAEAMITESPMTTVPLFNSEADHCLNITAAKTQLKDKEKAVELMHQIIKKLNILIDGAEESKKQCSAMPEASGNLTFVQQRFLMMSQNGITLTVWRIVPITRSLIFGITGMLLTYTVMLYSLSPVKINH</sequence>
<reference evidence="2 3" key="1">
    <citation type="submission" date="2021-06" db="EMBL/GenBank/DDBJ databases">
        <title>Caerostris darwini draft genome.</title>
        <authorList>
            <person name="Kono N."/>
            <person name="Arakawa K."/>
        </authorList>
    </citation>
    <scope>NUCLEOTIDE SEQUENCE [LARGE SCALE GENOMIC DNA]</scope>
</reference>
<dbReference type="EMBL" id="BPLQ01007034">
    <property type="protein sequence ID" value="GIY27251.1"/>
    <property type="molecule type" value="Genomic_DNA"/>
</dbReference>
<gene>
    <name evidence="2" type="ORF">CDAR_54831</name>
</gene>
<keyword evidence="3" id="KW-1185">Reference proteome</keyword>
<keyword evidence="1" id="KW-0472">Membrane</keyword>
<organism evidence="2 3">
    <name type="scientific">Caerostris darwini</name>
    <dbReference type="NCBI Taxonomy" id="1538125"/>
    <lineage>
        <taxon>Eukaryota</taxon>
        <taxon>Metazoa</taxon>
        <taxon>Ecdysozoa</taxon>
        <taxon>Arthropoda</taxon>
        <taxon>Chelicerata</taxon>
        <taxon>Arachnida</taxon>
        <taxon>Araneae</taxon>
        <taxon>Araneomorphae</taxon>
        <taxon>Entelegynae</taxon>
        <taxon>Araneoidea</taxon>
        <taxon>Araneidae</taxon>
        <taxon>Caerostris</taxon>
    </lineage>
</organism>
<accession>A0AAV4S3V2</accession>
<dbReference type="AlphaFoldDB" id="A0AAV4S3V2"/>
<feature type="transmembrane region" description="Helical" evidence="1">
    <location>
        <begin position="157"/>
        <end position="176"/>
    </location>
</feature>
<dbReference type="Proteomes" id="UP001054837">
    <property type="component" value="Unassembled WGS sequence"/>
</dbReference>
<keyword evidence="1" id="KW-0812">Transmembrane</keyword>
<evidence type="ECO:0000313" key="3">
    <source>
        <dbReference type="Proteomes" id="UP001054837"/>
    </source>
</evidence>
<keyword evidence="1" id="KW-1133">Transmembrane helix</keyword>
<name>A0AAV4S3V2_9ARAC</name>
<protein>
    <submittedName>
        <fullName evidence="2">Uncharacterized protein</fullName>
    </submittedName>
</protein>
<proteinExistence type="predicted"/>